<dbReference type="GO" id="GO:0005524">
    <property type="term" value="F:ATP binding"/>
    <property type="evidence" value="ECO:0007669"/>
    <property type="project" value="InterPro"/>
</dbReference>
<keyword evidence="3" id="KW-1185">Reference proteome</keyword>
<dbReference type="InterPro" id="IPR002611">
    <property type="entry name" value="IstB_ATP-bd"/>
</dbReference>
<dbReference type="RefSeq" id="WP_193735707.1">
    <property type="nucleotide sequence ID" value="NZ_CP063304.1"/>
</dbReference>
<feature type="domain" description="IstB-like ATP-binding" evidence="1">
    <location>
        <begin position="11"/>
        <end position="47"/>
    </location>
</feature>
<dbReference type="Proteomes" id="UP000593601">
    <property type="component" value="Chromosome"/>
</dbReference>
<evidence type="ECO:0000313" key="3">
    <source>
        <dbReference type="Proteomes" id="UP000593601"/>
    </source>
</evidence>
<protein>
    <recommendedName>
        <fullName evidence="1">IstB-like ATP-binding domain-containing protein</fullName>
    </recommendedName>
</protein>
<dbReference type="Pfam" id="PF01695">
    <property type="entry name" value="IstB_IS21"/>
    <property type="match status" value="1"/>
</dbReference>
<dbReference type="AlphaFoldDB" id="A0A7M2RIM1"/>
<name>A0A7M2RIM1_9FIRM</name>
<accession>A0A7M2RIM1</accession>
<dbReference type="EMBL" id="CP063304">
    <property type="protein sequence ID" value="QOV19387.1"/>
    <property type="molecule type" value="Genomic_DNA"/>
</dbReference>
<proteinExistence type="predicted"/>
<organism evidence="2 3">
    <name type="scientific">Blautia liquoris</name>
    <dbReference type="NCBI Taxonomy" id="2779518"/>
    <lineage>
        <taxon>Bacteria</taxon>
        <taxon>Bacillati</taxon>
        <taxon>Bacillota</taxon>
        <taxon>Clostridia</taxon>
        <taxon>Lachnospirales</taxon>
        <taxon>Lachnospiraceae</taxon>
        <taxon>Blautia</taxon>
    </lineage>
</organism>
<dbReference type="KEGG" id="bliq:INP51_15890"/>
<reference evidence="2 3" key="1">
    <citation type="submission" date="2020-10" db="EMBL/GenBank/DDBJ databases">
        <title>Blautia liquoris sp.nov., isolated from the mud in a fermentation cellar used for the production of Chinese strong-flavoured liquor.</title>
        <authorList>
            <person name="Lu L."/>
        </authorList>
    </citation>
    <scope>NUCLEOTIDE SEQUENCE [LARGE SCALE GENOMIC DNA]</scope>
    <source>
        <strain evidence="2 3">LZLJ-3</strain>
    </source>
</reference>
<evidence type="ECO:0000259" key="1">
    <source>
        <dbReference type="Pfam" id="PF01695"/>
    </source>
</evidence>
<evidence type="ECO:0000313" key="2">
    <source>
        <dbReference type="EMBL" id="QOV19387.1"/>
    </source>
</evidence>
<gene>
    <name evidence="2" type="ORF">INP51_15890</name>
</gene>
<sequence>MNAKELVDQLYHEMISGQLVATTILDRLLHHCHMLSITGDSYRVKGSKLNVKKSILCDSKNA</sequence>